<gene>
    <name evidence="1" type="ORF">AWM72_06825</name>
    <name evidence="2" type="ORF">CYJ28_02935</name>
</gene>
<dbReference type="AlphaFoldDB" id="A0A120I9C3"/>
<evidence type="ECO:0000313" key="1">
    <source>
        <dbReference type="EMBL" id="AMB94480.1"/>
    </source>
</evidence>
<evidence type="ECO:0000313" key="3">
    <source>
        <dbReference type="Proteomes" id="UP000069912"/>
    </source>
</evidence>
<dbReference type="EMBL" id="CP014160">
    <property type="protein sequence ID" value="AMB94480.1"/>
    <property type="molecule type" value="Genomic_DNA"/>
</dbReference>
<dbReference type="GeneID" id="92903777"/>
<proteinExistence type="predicted"/>
<dbReference type="EMBL" id="PKGY01000001">
    <property type="protein sequence ID" value="PKZ23526.1"/>
    <property type="molecule type" value="Genomic_DNA"/>
</dbReference>
<accession>A0A120I9C3</accession>
<keyword evidence="3" id="KW-1185">Reference proteome</keyword>
<reference evidence="2 4" key="3">
    <citation type="submission" date="2017-12" db="EMBL/GenBank/DDBJ databases">
        <title>Phylogenetic diversity of female urinary microbiome.</title>
        <authorList>
            <person name="Thomas-White K."/>
            <person name="Wolfe A.J."/>
        </authorList>
    </citation>
    <scope>NUCLEOTIDE SEQUENCE [LARGE SCALE GENOMIC DNA]</scope>
    <source>
        <strain evidence="2 4">UMB0139</strain>
    </source>
</reference>
<dbReference type="OrthoDB" id="3171075at2"/>
<reference evidence="3" key="2">
    <citation type="submission" date="2016-01" db="EMBL/GenBank/DDBJ databases">
        <title>Six Aerococcus type strain genome sequencing and assembly using PacBio and Illumina Hiseq.</title>
        <authorList>
            <person name="Carkaci D."/>
            <person name="Dargis R."/>
            <person name="Nielsen X.C."/>
            <person name="Skovgaard O."/>
            <person name="Fuursted K."/>
            <person name="Christensen J.J."/>
        </authorList>
    </citation>
    <scope>NUCLEOTIDE SEQUENCE [LARGE SCALE GENOMIC DNA]</scope>
    <source>
        <strain evidence="3">CCUG43001</strain>
    </source>
</reference>
<reference evidence="1 3" key="1">
    <citation type="journal article" date="2016" name="Genome Announc.">
        <title>Complete Genome Sequences of Aerococcus christensenii CCUG 28831T, Aerococcus sanguinicola CCUG 43001T, Aerococcus urinae CCUG 36881T, Aerococcus urinaeequi CCUG 28094T, Aerococcus urinaehominis CCUG 42038 BT, and Aerococcus viridans CCUG 4311T.</title>
        <authorList>
            <person name="Carkaci D."/>
            <person name="Dargis R."/>
            <person name="Nielsen X.C."/>
            <person name="Skovgaard O."/>
            <person name="Fuursted K."/>
            <person name="Christensen J.J."/>
        </authorList>
    </citation>
    <scope>NUCLEOTIDE SEQUENCE [LARGE SCALE GENOMIC DNA]</scope>
    <source>
        <strain evidence="1 3">CCUG43001</strain>
    </source>
</reference>
<dbReference type="GO" id="GO:0009295">
    <property type="term" value="C:nucleoid"/>
    <property type="evidence" value="ECO:0007669"/>
    <property type="project" value="InterPro"/>
</dbReference>
<evidence type="ECO:0000313" key="2">
    <source>
        <dbReference type="EMBL" id="PKZ23526.1"/>
    </source>
</evidence>
<organism evidence="1 3">
    <name type="scientific">Aerococcus sanguinicola</name>
    <dbReference type="NCBI Taxonomy" id="119206"/>
    <lineage>
        <taxon>Bacteria</taxon>
        <taxon>Bacillati</taxon>
        <taxon>Bacillota</taxon>
        <taxon>Bacilli</taxon>
        <taxon>Lactobacillales</taxon>
        <taxon>Aerococcaceae</taxon>
        <taxon>Aerococcus</taxon>
    </lineage>
</organism>
<dbReference type="KEGG" id="asan:AWM72_06825"/>
<sequence length="333" mass="38380">MIQIRDAILHIYDVNTSEPILSQAALDFRDETIIHYVDCKVNQVMQTGKQKNGVIPETAPIYENLQSLARDFQATTRPMTSKFFQILRLNPDIPPADLLWVSIVLNDFPFVGMFKLNHNESFTHFVATDEEVLRNDLIVHRSILPKAKQAIDEGFLYCPTTSEYFLIEKNHLMEETGERMPYLSEVFLGIEANLNMNENIKIIRKGVEKTAKHYNEADYQALAEAKDILYHAVYDDQEFDNRKLADQLYGDNVSQKQTYLRETEEMGMIHQQAASPDMLSAKMQRQKLKFDNGIELTIPLELFNDPEVVEIKNNPDGTIGIELKNIESIKNMF</sequence>
<name>A0A120I9C3_9LACT</name>
<dbReference type="RefSeq" id="WP_067975254.1">
    <property type="nucleotide sequence ID" value="NZ_CAJHKM010000002.1"/>
</dbReference>
<dbReference type="Pfam" id="PF04245">
    <property type="entry name" value="NA37"/>
    <property type="match status" value="1"/>
</dbReference>
<dbReference type="InterPro" id="IPR007358">
    <property type="entry name" value="Nucleoid_associated_NdpA"/>
</dbReference>
<evidence type="ECO:0000313" key="4">
    <source>
        <dbReference type="Proteomes" id="UP000234239"/>
    </source>
</evidence>
<protein>
    <submittedName>
        <fullName evidence="2">Nucleoid-associated protein</fullName>
    </submittedName>
</protein>
<dbReference type="Proteomes" id="UP000069912">
    <property type="component" value="Chromosome"/>
</dbReference>
<dbReference type="Proteomes" id="UP000234239">
    <property type="component" value="Unassembled WGS sequence"/>
</dbReference>